<keyword evidence="1" id="KW-0732">Signal</keyword>
<proteinExistence type="evidence at transcript level"/>
<organism evidence="2">
    <name type="scientific">Ixodes ricinus</name>
    <name type="common">Common tick</name>
    <name type="synonym">Acarus ricinus</name>
    <dbReference type="NCBI Taxonomy" id="34613"/>
    <lineage>
        <taxon>Eukaryota</taxon>
        <taxon>Metazoa</taxon>
        <taxon>Ecdysozoa</taxon>
        <taxon>Arthropoda</taxon>
        <taxon>Chelicerata</taxon>
        <taxon>Arachnida</taxon>
        <taxon>Acari</taxon>
        <taxon>Parasitiformes</taxon>
        <taxon>Ixodida</taxon>
        <taxon>Ixodoidea</taxon>
        <taxon>Ixodidae</taxon>
        <taxon>Ixodinae</taxon>
        <taxon>Ixodes</taxon>
    </lineage>
</organism>
<dbReference type="EMBL" id="GADI01006537">
    <property type="protein sequence ID" value="JAA67271.1"/>
    <property type="molecule type" value="mRNA"/>
</dbReference>
<feature type="chain" id="PRO_5005516715" evidence="1">
    <location>
        <begin position="19"/>
        <end position="214"/>
    </location>
</feature>
<name>A0A0K8R869_IXORI</name>
<sequence length="214" mass="25028">MRVVVAALLLALFIFCTSTEVKKPKKKVPPVVTVGYLLYEPKAKSGKNNMWESQFNSSVDEVQKHASQWIWNELHFTLKLQTWNITKVDQQLSSELDRETNKGKLVNPYTALRYVEKNVERISNPPDILCLVTEIQLTDYYKDGFGLYHPLCKVVVPLILRYDHANIKATGEHLAFYIRNTLNITNYKTWYELSSRKRKQRFDDCQVQREKGKQ</sequence>
<accession>A0A0K8R869</accession>
<reference evidence="2" key="1">
    <citation type="submission" date="2012-12" db="EMBL/GenBank/DDBJ databases">
        <title>Identification and characterization of a phenylalanine ammonia-lyase gene family in Isatis indigotica Fort.</title>
        <authorList>
            <person name="Liu Q."/>
            <person name="Chen J."/>
            <person name="Zhou X."/>
            <person name="Di P."/>
            <person name="Xiao Y."/>
            <person name="Xuan H."/>
            <person name="Zhang L."/>
            <person name="Chen W."/>
        </authorList>
    </citation>
    <scope>NUCLEOTIDE SEQUENCE</scope>
    <source>
        <tissue evidence="2">Salivary gland</tissue>
    </source>
</reference>
<dbReference type="AlphaFoldDB" id="A0A0K8R869"/>
<feature type="signal peptide" evidence="1">
    <location>
        <begin position="1"/>
        <end position="18"/>
    </location>
</feature>
<protein>
    <submittedName>
        <fullName evidence="2">Putative secreted protein</fullName>
    </submittedName>
</protein>
<evidence type="ECO:0000256" key="1">
    <source>
        <dbReference type="SAM" id="SignalP"/>
    </source>
</evidence>
<evidence type="ECO:0000313" key="2">
    <source>
        <dbReference type="EMBL" id="JAA67271.1"/>
    </source>
</evidence>